<comment type="similarity">
    <text evidence="2">Belongs to the SLC29A/ENT transporter (TC 2.A.57) family.</text>
</comment>
<dbReference type="PANTHER" id="PTHR10332">
    <property type="entry name" value="EQUILIBRATIVE NUCLEOSIDE TRANSPORTER"/>
    <property type="match status" value="1"/>
</dbReference>
<proteinExistence type="inferred from homology"/>
<feature type="transmembrane region" description="Helical" evidence="7">
    <location>
        <begin position="392"/>
        <end position="411"/>
    </location>
</feature>
<feature type="transmembrane region" description="Helical" evidence="7">
    <location>
        <begin position="432"/>
        <end position="452"/>
    </location>
</feature>
<dbReference type="PRINTS" id="PR01130">
    <property type="entry name" value="DERENTRNSPRT"/>
</dbReference>
<evidence type="ECO:0000256" key="4">
    <source>
        <dbReference type="ARBA" id="ARBA00022692"/>
    </source>
</evidence>
<keyword evidence="4 7" id="KW-0812">Transmembrane</keyword>
<evidence type="ECO:0000256" key="6">
    <source>
        <dbReference type="ARBA" id="ARBA00023136"/>
    </source>
</evidence>
<sequence length="454" mass="49557">MAPLPPIFQDTENEQECVLPKDDTYTPLLRRSRRRRNDDKNAAPFSWVDYGIFALLGMAMLWSWNMFLAASPYFQDRFQANEWVLENSQSAIIAVSTVTNLGAMIILTNMQCIGHYSSRVYLGLCINFFVFALLAVSTAVFLQVLPSQYLGFILVMATSSSLASCLIQNGAFALAASFGRPEYMQAMMAGQGVAGVLPAVAQIISVLVAPTEEPVSGGARAVNSDAGFSTLIYFLTAEVVFCIVLLAFVPLERQYCRLAGHQTASIDGHLEREGGTRRLVAVTTVFKKLYWCSAAIFTCFVIAMFFPVLTPKILSVTPPSKANPLLAPAIFIPLALFFWNLGDLVGRGSALLLPFRGPQAMLFAMSVARILFLPLYTLCNIHGRGAVIPSDLFYLLLVQFPYGLTTGWLASNCMMNACERVDKGERELVGGLMALCLMAGLTFGSLLSFTVAGI</sequence>
<dbReference type="OrthoDB" id="46396at2759"/>
<evidence type="ECO:0000313" key="8">
    <source>
        <dbReference type="EMBL" id="TGJ82200.1"/>
    </source>
</evidence>
<reference evidence="8 9" key="1">
    <citation type="submission" date="2019-03" db="EMBL/GenBank/DDBJ databases">
        <title>Draft genome sequence of Xylaria hypoxylon DSM 108379, a ubiquitous saprotrophic-parasitic fungi on hardwood.</title>
        <authorList>
            <person name="Buettner E."/>
            <person name="Leonhardt S."/>
            <person name="Gebauer A.M."/>
            <person name="Liers C."/>
            <person name="Hofrichter M."/>
            <person name="Kellner H."/>
        </authorList>
    </citation>
    <scope>NUCLEOTIDE SEQUENCE [LARGE SCALE GENOMIC DNA]</scope>
    <source>
        <strain evidence="8 9">DSM 108379</strain>
    </source>
</reference>
<name>A0A4Z0YSY8_9PEZI</name>
<dbReference type="GO" id="GO:0000329">
    <property type="term" value="C:fungal-type vacuole membrane"/>
    <property type="evidence" value="ECO:0007669"/>
    <property type="project" value="TreeGrafter"/>
</dbReference>
<evidence type="ECO:0000313" key="9">
    <source>
        <dbReference type="Proteomes" id="UP000297716"/>
    </source>
</evidence>
<dbReference type="Pfam" id="PF01733">
    <property type="entry name" value="Nucleoside_tran"/>
    <property type="match status" value="1"/>
</dbReference>
<keyword evidence="6 7" id="KW-0472">Membrane</keyword>
<dbReference type="InterPro" id="IPR036259">
    <property type="entry name" value="MFS_trans_sf"/>
</dbReference>
<feature type="transmembrane region" description="Helical" evidence="7">
    <location>
        <begin position="188"/>
        <end position="210"/>
    </location>
</feature>
<evidence type="ECO:0000256" key="1">
    <source>
        <dbReference type="ARBA" id="ARBA00004141"/>
    </source>
</evidence>
<dbReference type="EMBL" id="SKBN01000137">
    <property type="protein sequence ID" value="TGJ82200.1"/>
    <property type="molecule type" value="Genomic_DNA"/>
</dbReference>
<dbReference type="Proteomes" id="UP000297716">
    <property type="component" value="Unassembled WGS sequence"/>
</dbReference>
<keyword evidence="5 7" id="KW-1133">Transmembrane helix</keyword>
<dbReference type="InterPro" id="IPR002259">
    <property type="entry name" value="Eqnu_transpt"/>
</dbReference>
<protein>
    <recommendedName>
        <fullName evidence="10">Nucleoside transporter</fullName>
    </recommendedName>
</protein>
<comment type="subcellular location">
    <subcellularLocation>
        <location evidence="1">Membrane</location>
        <topology evidence="1">Multi-pass membrane protein</topology>
    </subcellularLocation>
</comment>
<feature type="transmembrane region" description="Helical" evidence="7">
    <location>
        <begin position="322"/>
        <end position="341"/>
    </location>
</feature>
<feature type="transmembrane region" description="Helical" evidence="7">
    <location>
        <begin position="42"/>
        <end position="64"/>
    </location>
</feature>
<keyword evidence="9" id="KW-1185">Reference proteome</keyword>
<dbReference type="GO" id="GO:0034257">
    <property type="term" value="F:nicotinamide riboside transmembrane transporter activity"/>
    <property type="evidence" value="ECO:0007669"/>
    <property type="project" value="TreeGrafter"/>
</dbReference>
<accession>A0A4Z0YSY8</accession>
<feature type="transmembrane region" description="Helical" evidence="7">
    <location>
        <begin position="353"/>
        <end position="372"/>
    </location>
</feature>
<dbReference type="PANTHER" id="PTHR10332:SF88">
    <property type="entry name" value="EQUILIBRATIVE NUCLEOSIDE TRANSPORTER 1, ISOFORM A"/>
    <property type="match status" value="1"/>
</dbReference>
<feature type="transmembrane region" description="Helical" evidence="7">
    <location>
        <begin position="149"/>
        <end position="176"/>
    </location>
</feature>
<organism evidence="8 9">
    <name type="scientific">Xylaria hypoxylon</name>
    <dbReference type="NCBI Taxonomy" id="37992"/>
    <lineage>
        <taxon>Eukaryota</taxon>
        <taxon>Fungi</taxon>
        <taxon>Dikarya</taxon>
        <taxon>Ascomycota</taxon>
        <taxon>Pezizomycotina</taxon>
        <taxon>Sordariomycetes</taxon>
        <taxon>Xylariomycetidae</taxon>
        <taxon>Xylariales</taxon>
        <taxon>Xylariaceae</taxon>
        <taxon>Xylaria</taxon>
    </lineage>
</organism>
<gene>
    <name evidence="8" type="ORF">E0Z10_g6543</name>
</gene>
<evidence type="ECO:0000256" key="2">
    <source>
        <dbReference type="ARBA" id="ARBA00007965"/>
    </source>
</evidence>
<evidence type="ECO:0008006" key="10">
    <source>
        <dbReference type="Google" id="ProtNLM"/>
    </source>
</evidence>
<dbReference type="GO" id="GO:0005886">
    <property type="term" value="C:plasma membrane"/>
    <property type="evidence" value="ECO:0007669"/>
    <property type="project" value="TreeGrafter"/>
</dbReference>
<feature type="transmembrane region" description="Helical" evidence="7">
    <location>
        <begin position="289"/>
        <end position="310"/>
    </location>
</feature>
<keyword evidence="3" id="KW-0813">Transport</keyword>
<feature type="transmembrane region" description="Helical" evidence="7">
    <location>
        <begin position="91"/>
        <end position="108"/>
    </location>
</feature>
<feature type="transmembrane region" description="Helical" evidence="7">
    <location>
        <begin position="230"/>
        <end position="251"/>
    </location>
</feature>
<dbReference type="AlphaFoldDB" id="A0A4Z0YSY8"/>
<feature type="transmembrane region" description="Helical" evidence="7">
    <location>
        <begin position="120"/>
        <end position="143"/>
    </location>
</feature>
<dbReference type="STRING" id="37992.A0A4Z0YSY8"/>
<evidence type="ECO:0000256" key="3">
    <source>
        <dbReference type="ARBA" id="ARBA00022448"/>
    </source>
</evidence>
<evidence type="ECO:0000256" key="7">
    <source>
        <dbReference type="SAM" id="Phobius"/>
    </source>
</evidence>
<dbReference type="SUPFAM" id="SSF103473">
    <property type="entry name" value="MFS general substrate transporter"/>
    <property type="match status" value="1"/>
</dbReference>
<dbReference type="GO" id="GO:0015205">
    <property type="term" value="F:nucleobase transmembrane transporter activity"/>
    <property type="evidence" value="ECO:0007669"/>
    <property type="project" value="TreeGrafter"/>
</dbReference>
<comment type="caution">
    <text evidence="8">The sequence shown here is derived from an EMBL/GenBank/DDBJ whole genome shotgun (WGS) entry which is preliminary data.</text>
</comment>
<evidence type="ECO:0000256" key="5">
    <source>
        <dbReference type="ARBA" id="ARBA00022989"/>
    </source>
</evidence>
<dbReference type="PIRSF" id="PIRSF016379">
    <property type="entry name" value="ENT"/>
    <property type="match status" value="1"/>
</dbReference>